<keyword evidence="7" id="KW-0223">Dioxygenase</keyword>
<dbReference type="NCBIfam" id="NF007914">
    <property type="entry name" value="PRK10628.1"/>
    <property type="match status" value="1"/>
</dbReference>
<evidence type="ECO:0000256" key="3">
    <source>
        <dbReference type="ARBA" id="ARBA00022723"/>
    </source>
</evidence>
<keyword evidence="5 7" id="KW-0560">Oxidoreductase</keyword>
<accession>A0A1X3CRR8</accession>
<dbReference type="GO" id="GO:0008270">
    <property type="term" value="F:zinc ion binding"/>
    <property type="evidence" value="ECO:0007669"/>
    <property type="project" value="InterPro"/>
</dbReference>
<evidence type="ECO:0000256" key="4">
    <source>
        <dbReference type="ARBA" id="ARBA00022833"/>
    </source>
</evidence>
<organism evidence="7 8">
    <name type="scientific">Neisseria canis</name>
    <dbReference type="NCBI Taxonomy" id="493"/>
    <lineage>
        <taxon>Bacteria</taxon>
        <taxon>Pseudomonadati</taxon>
        <taxon>Pseudomonadota</taxon>
        <taxon>Betaproteobacteria</taxon>
        <taxon>Neisseriales</taxon>
        <taxon>Neisseriaceae</taxon>
        <taxon>Neisseria</taxon>
    </lineage>
</organism>
<sequence>MNRIPALFLGHGSPMNAIEADNPFNTGFKQVAEKFPKPRAILMISAHWYGDALQVSGSTAPAMIYDFYGFPEELNQVQYPASGSPELAAEVQRLLAPEPVSVDMLRGFDHGTWGVLKHLYPEADIPVVQLSLNRNQPAEWHFALAQKLKPLREQGVLVVGSGNIVHNLRTISFAHIRQAGAAYEWAETFRRDINQAILNRDNETLIHYLRLGEAAALSVPTPEHYLPLLYIMALRDEEDEVKLFNDVIVGGSLSMTSVLLG</sequence>
<dbReference type="InterPro" id="IPR014436">
    <property type="entry name" value="Extradiol_dOase_DODA"/>
</dbReference>
<dbReference type="STRING" id="493.BWD07_10775"/>
<evidence type="ECO:0000256" key="5">
    <source>
        <dbReference type="ARBA" id="ARBA00023002"/>
    </source>
</evidence>
<dbReference type="Pfam" id="PF02900">
    <property type="entry name" value="LigB"/>
    <property type="match status" value="1"/>
</dbReference>
<dbReference type="InterPro" id="IPR004183">
    <property type="entry name" value="Xdiol_dOase_suB"/>
</dbReference>
<dbReference type="OrthoDB" id="9790889at2"/>
<feature type="domain" description="Extradiol ring-cleavage dioxygenase class III enzyme subunit B" evidence="6">
    <location>
        <begin position="7"/>
        <end position="208"/>
    </location>
</feature>
<evidence type="ECO:0000313" key="7">
    <source>
        <dbReference type="EMBL" id="VEF00515.1"/>
    </source>
</evidence>
<gene>
    <name evidence="7" type="primary">ygiD_2</name>
    <name evidence="7" type="ORF">NCTC10296_00893</name>
</gene>
<evidence type="ECO:0000256" key="2">
    <source>
        <dbReference type="ARBA" id="ARBA00007581"/>
    </source>
</evidence>
<comment type="similarity">
    <text evidence="2">Belongs to the DODA-type extradiol aromatic ring-opening dioxygenase family.</text>
</comment>
<evidence type="ECO:0000256" key="1">
    <source>
        <dbReference type="ARBA" id="ARBA00001947"/>
    </source>
</evidence>
<dbReference type="SUPFAM" id="SSF53213">
    <property type="entry name" value="LigB-like"/>
    <property type="match status" value="1"/>
</dbReference>
<dbReference type="PIRSF" id="PIRSF006157">
    <property type="entry name" value="Doxgns_DODA"/>
    <property type="match status" value="1"/>
</dbReference>
<evidence type="ECO:0000313" key="8">
    <source>
        <dbReference type="Proteomes" id="UP000279284"/>
    </source>
</evidence>
<keyword evidence="8" id="KW-1185">Reference proteome</keyword>
<comment type="cofactor">
    <cofactor evidence="1">
        <name>Zn(2+)</name>
        <dbReference type="ChEBI" id="CHEBI:29105"/>
    </cofactor>
</comment>
<proteinExistence type="inferred from homology"/>
<dbReference type="AlphaFoldDB" id="A0A1X3CRR8"/>
<dbReference type="GO" id="GO:0008198">
    <property type="term" value="F:ferrous iron binding"/>
    <property type="evidence" value="ECO:0007669"/>
    <property type="project" value="InterPro"/>
</dbReference>
<dbReference type="EMBL" id="LR134313">
    <property type="protein sequence ID" value="VEF00515.1"/>
    <property type="molecule type" value="Genomic_DNA"/>
</dbReference>
<evidence type="ECO:0000259" key="6">
    <source>
        <dbReference type="Pfam" id="PF02900"/>
    </source>
</evidence>
<protein>
    <submittedName>
        <fullName evidence="7">Extradiol ring-cleavage dioxygenase, class III enzyme, subunit</fullName>
        <ecNumber evidence="7">1.13.-.-</ecNumber>
    </submittedName>
</protein>
<dbReference type="GO" id="GO:0016702">
    <property type="term" value="F:oxidoreductase activity, acting on single donors with incorporation of molecular oxygen, incorporation of two atoms of oxygen"/>
    <property type="evidence" value="ECO:0007669"/>
    <property type="project" value="UniProtKB-ARBA"/>
</dbReference>
<name>A0A1X3CRR8_9NEIS</name>
<dbReference type="KEGG" id="nci:NCTC10296_00893"/>
<dbReference type="PANTHER" id="PTHR30096">
    <property type="entry name" value="4,5-DOPA DIOXYGENASE EXTRADIOL-LIKE PROTEIN"/>
    <property type="match status" value="1"/>
</dbReference>
<dbReference type="RefSeq" id="WP_085417418.1">
    <property type="nucleotide sequence ID" value="NZ_CAUJPY010000038.1"/>
</dbReference>
<dbReference type="EC" id="1.13.-.-" evidence="7"/>
<dbReference type="Proteomes" id="UP000279284">
    <property type="component" value="Chromosome"/>
</dbReference>
<reference evidence="7 8" key="1">
    <citation type="submission" date="2018-12" db="EMBL/GenBank/DDBJ databases">
        <authorList>
            <consortium name="Pathogen Informatics"/>
        </authorList>
    </citation>
    <scope>NUCLEOTIDE SEQUENCE [LARGE SCALE GENOMIC DNA]</scope>
    <source>
        <strain evidence="7 8">NCTC10296</strain>
    </source>
</reference>
<dbReference type="PANTHER" id="PTHR30096:SF0">
    <property type="entry name" value="4,5-DOPA DIOXYGENASE EXTRADIOL-LIKE PROTEIN"/>
    <property type="match status" value="1"/>
</dbReference>
<keyword evidence="3" id="KW-0479">Metal-binding</keyword>
<keyword evidence="4" id="KW-0862">Zinc</keyword>
<dbReference type="Gene3D" id="3.40.830.10">
    <property type="entry name" value="LigB-like"/>
    <property type="match status" value="1"/>
</dbReference>
<dbReference type="CDD" id="cd07363">
    <property type="entry name" value="45_DOPA_Dioxygenase"/>
    <property type="match status" value="1"/>
</dbReference>